<sequence>MRVLFIIAGLALLSVVCYTSEMKERRSFNEVLSDFFAADEIQERDCLGQWAGCDPKNNKCCPNYVCTWKYPWCRYNLGK</sequence>
<comment type="subcellular location">
    <subcellularLocation>
        <location evidence="1">Secreted</location>
    </subcellularLocation>
</comment>
<dbReference type="GO" id="GO:0008200">
    <property type="term" value="F:ion channel inhibitor activity"/>
    <property type="evidence" value="ECO:0007669"/>
    <property type="project" value="InterPro"/>
</dbReference>
<feature type="chain" id="PRO_5019760221" evidence="3">
    <location>
        <begin position="20"/>
        <end position="79"/>
    </location>
</feature>
<organism evidence="4">
    <name type="scientific">Selenotholus foelschei</name>
    <dbReference type="NCBI Taxonomy" id="1905327"/>
    <lineage>
        <taxon>Eukaryota</taxon>
        <taxon>Metazoa</taxon>
        <taxon>Ecdysozoa</taxon>
        <taxon>Arthropoda</taxon>
        <taxon>Chelicerata</taxon>
        <taxon>Arachnida</taxon>
        <taxon>Araneae</taxon>
        <taxon>Mygalomorphae</taxon>
        <taxon>Avicularoidea</taxon>
        <taxon>Theraphosidae</taxon>
        <taxon>Selenotholus</taxon>
    </lineage>
</organism>
<evidence type="ECO:0000313" key="4">
    <source>
        <dbReference type="EMBL" id="SMD29803.1"/>
    </source>
</evidence>
<keyword evidence="2" id="KW-0964">Secreted</keyword>
<dbReference type="InterPro" id="IPR004214">
    <property type="entry name" value="Conotoxin"/>
</dbReference>
<feature type="signal peptide" evidence="3">
    <location>
        <begin position="1"/>
        <end position="19"/>
    </location>
</feature>
<accession>A0A482Z6M9</accession>
<evidence type="ECO:0000256" key="1">
    <source>
        <dbReference type="ARBA" id="ARBA00004613"/>
    </source>
</evidence>
<keyword evidence="3" id="KW-0732">Signal</keyword>
<reference evidence="4" key="2">
    <citation type="submission" date="2019-04" db="EMBL/GenBank/DDBJ databases">
        <title>Unravelling the molecular evolution of spider venoms.</title>
        <authorList>
            <person name="Pineda S."/>
        </authorList>
    </citation>
    <scope>NUCLEOTIDE SEQUENCE</scope>
</reference>
<dbReference type="SUPFAM" id="SSF57059">
    <property type="entry name" value="omega toxin-like"/>
    <property type="match status" value="1"/>
</dbReference>
<dbReference type="AlphaFoldDB" id="A0A482Z6M9"/>
<protein>
    <submittedName>
        <fullName evidence="4">U41-Theraphotoxin-Sfo1d_1</fullName>
    </submittedName>
</protein>
<name>A0A482Z6M9_9ARAC</name>
<evidence type="ECO:0000256" key="3">
    <source>
        <dbReference type="SAM" id="SignalP"/>
    </source>
</evidence>
<dbReference type="GO" id="GO:0005576">
    <property type="term" value="C:extracellular region"/>
    <property type="evidence" value="ECO:0007669"/>
    <property type="project" value="UniProtKB-SubCell"/>
</dbReference>
<dbReference type="EMBL" id="HAGO01000115">
    <property type="protein sequence ID" value="SMD29803.1"/>
    <property type="molecule type" value="Transcribed_RNA"/>
</dbReference>
<reference evidence="4" key="1">
    <citation type="submission" date="2017-03" db="EMBL/GenBank/DDBJ databases">
        <authorList>
            <person name="QRISCLOUD D."/>
        </authorList>
    </citation>
    <scope>NUCLEOTIDE SEQUENCE</scope>
</reference>
<proteinExistence type="predicted"/>
<evidence type="ECO:0000256" key="2">
    <source>
        <dbReference type="ARBA" id="ARBA00022525"/>
    </source>
</evidence>
<dbReference type="Pfam" id="PF02950">
    <property type="entry name" value="Conotoxin"/>
    <property type="match status" value="1"/>
</dbReference>